<name>A0A7U3ZJ94_RUNSL</name>
<dbReference type="CDD" id="cd03360">
    <property type="entry name" value="LbH_AT_putative"/>
    <property type="match status" value="1"/>
</dbReference>
<dbReference type="Proteomes" id="UP000000493">
    <property type="component" value="Chromosome"/>
</dbReference>
<sequence length="200" mass="21098">MLLYGASGHAKVIISCLRANLIPISGIFDDDLSKKELWKIPVVGSYRTDYKPNESLIISIGNNLIRRQIAVSIGHTFGKVLHPSAVIDASVEIGEGSVVFQNAVLQADACIGKHVIINTSSSVDHECNLADFVHIAPNATLCGNVRVGEGTLIGAGTIVAPNLRIGKSCLIAAGSVITKHIPDFAIVRGNPARVLKITSA</sequence>
<dbReference type="PANTHER" id="PTHR43300:SF7">
    <property type="entry name" value="UDP-N-ACETYLBACILLOSAMINE N-ACETYLTRANSFERASE"/>
    <property type="match status" value="1"/>
</dbReference>
<feature type="domain" description="PglD N-terminal" evidence="4">
    <location>
        <begin position="2"/>
        <end position="70"/>
    </location>
</feature>
<accession>A0A7U3ZJ94</accession>
<evidence type="ECO:0000256" key="2">
    <source>
        <dbReference type="PIRSR" id="PIRSR620019-1"/>
    </source>
</evidence>
<dbReference type="InterPro" id="IPR011004">
    <property type="entry name" value="Trimer_LpxA-like_sf"/>
</dbReference>
<feature type="binding site" evidence="3">
    <location>
        <begin position="7"/>
        <end position="9"/>
    </location>
    <ligand>
        <name>substrate</name>
    </ligand>
</feature>
<dbReference type="InterPro" id="IPR020019">
    <property type="entry name" value="AcTrfase_PglD-like"/>
</dbReference>
<feature type="active site" description="Proton acceptor" evidence="2">
    <location>
        <position position="125"/>
    </location>
</feature>
<protein>
    <submittedName>
        <fullName evidence="5">Sugar O-acyltransferase, sialic acid O-acetyltransferase NeuD family</fullName>
    </submittedName>
</protein>
<proteinExistence type="inferred from homology"/>
<evidence type="ECO:0000259" key="4">
    <source>
        <dbReference type="Pfam" id="PF17836"/>
    </source>
</evidence>
<dbReference type="Gene3D" id="3.40.50.20">
    <property type="match status" value="1"/>
</dbReference>
<dbReference type="NCBIfam" id="TIGR03570">
    <property type="entry name" value="NeuD_NnaD"/>
    <property type="match status" value="1"/>
</dbReference>
<evidence type="ECO:0000313" key="5">
    <source>
        <dbReference type="EMBL" id="AEI48145.1"/>
    </source>
</evidence>
<dbReference type="Gene3D" id="2.160.10.10">
    <property type="entry name" value="Hexapeptide repeat proteins"/>
    <property type="match status" value="1"/>
</dbReference>
<dbReference type="SUPFAM" id="SSF51161">
    <property type="entry name" value="Trimeric LpxA-like enzymes"/>
    <property type="match status" value="1"/>
</dbReference>
<dbReference type="Pfam" id="PF17836">
    <property type="entry name" value="PglD_N"/>
    <property type="match status" value="1"/>
</dbReference>
<reference evidence="6" key="1">
    <citation type="submission" date="2011-06" db="EMBL/GenBank/DDBJ databases">
        <title>The complete genome of chromosome of Runella slithyformis DSM 19594.</title>
        <authorList>
            <consortium name="US DOE Joint Genome Institute (JGI-PGF)"/>
            <person name="Lucas S."/>
            <person name="Han J."/>
            <person name="Lapidus A."/>
            <person name="Bruce D."/>
            <person name="Goodwin L."/>
            <person name="Pitluck S."/>
            <person name="Peters L."/>
            <person name="Kyrpides N."/>
            <person name="Mavromatis K."/>
            <person name="Ivanova N."/>
            <person name="Ovchinnikova G."/>
            <person name="Zhang X."/>
            <person name="Misra M."/>
            <person name="Detter J.C."/>
            <person name="Tapia R."/>
            <person name="Han C."/>
            <person name="Land M."/>
            <person name="Hauser L."/>
            <person name="Markowitz V."/>
            <person name="Cheng J.-F."/>
            <person name="Hugenholtz P."/>
            <person name="Woyke T."/>
            <person name="Wu D."/>
            <person name="Tindall B."/>
            <person name="Faehrich R."/>
            <person name="Brambilla E."/>
            <person name="Klenk H.-P."/>
            <person name="Eisen J.A."/>
        </authorList>
    </citation>
    <scope>NUCLEOTIDE SEQUENCE [LARGE SCALE GENOMIC DNA]</scope>
    <source>
        <strain evidence="6">ATCC 29530 / DSM 19594 / LMG 11500 / NCIMB 11436 / LSU 4</strain>
    </source>
</reference>
<organism evidence="5 6">
    <name type="scientific">Runella slithyformis (strain ATCC 29530 / DSM 19594 / LMG 11500 / NCIMB 11436 / LSU 4)</name>
    <dbReference type="NCBI Taxonomy" id="761193"/>
    <lineage>
        <taxon>Bacteria</taxon>
        <taxon>Pseudomonadati</taxon>
        <taxon>Bacteroidota</taxon>
        <taxon>Cytophagia</taxon>
        <taxon>Cytophagales</taxon>
        <taxon>Spirosomataceae</taxon>
        <taxon>Runella</taxon>
    </lineage>
</organism>
<feature type="site" description="Increases basicity of active site His" evidence="2">
    <location>
        <position position="126"/>
    </location>
</feature>
<dbReference type="AlphaFoldDB" id="A0A7U3ZJ94"/>
<dbReference type="InterPro" id="IPR001451">
    <property type="entry name" value="Hexapep"/>
</dbReference>
<dbReference type="RefSeq" id="WP_013927458.1">
    <property type="nucleotide sequence ID" value="NC_015703.1"/>
</dbReference>
<dbReference type="InterPro" id="IPR041561">
    <property type="entry name" value="PglD_N"/>
</dbReference>
<comment type="similarity">
    <text evidence="1">Belongs to the transferase hexapeptide repeat family.</text>
</comment>
<reference evidence="5 6" key="2">
    <citation type="journal article" date="2012" name="Stand. Genomic Sci.">
        <title>Complete genome sequence of the aquatic bacterium Runella slithyformis type strain (LSU 4(T)).</title>
        <authorList>
            <person name="Copeland A."/>
            <person name="Zhang X."/>
            <person name="Misra M."/>
            <person name="Lapidus A."/>
            <person name="Nolan M."/>
            <person name="Lucas S."/>
            <person name="Deshpande S."/>
            <person name="Cheng J.F."/>
            <person name="Tapia R."/>
            <person name="Goodwin L.A."/>
            <person name="Pitluck S."/>
            <person name="Liolios K."/>
            <person name="Pagani I."/>
            <person name="Ivanova N."/>
            <person name="Mikhailova N."/>
            <person name="Pati A."/>
            <person name="Chen A."/>
            <person name="Palaniappan K."/>
            <person name="Land M."/>
            <person name="Hauser L."/>
            <person name="Pan C."/>
            <person name="Jeffries C.D."/>
            <person name="Detter J.C."/>
            <person name="Brambilla E.M."/>
            <person name="Rohde M."/>
            <person name="Djao O.D."/>
            <person name="Goker M."/>
            <person name="Sikorski J."/>
            <person name="Tindall B.J."/>
            <person name="Woyke T."/>
            <person name="Bristow J."/>
            <person name="Eisen J.A."/>
            <person name="Markowitz V."/>
            <person name="Hugenholtz P."/>
            <person name="Kyrpides N.C."/>
            <person name="Klenk H.P."/>
            <person name="Mavromatis K."/>
        </authorList>
    </citation>
    <scope>NUCLEOTIDE SEQUENCE [LARGE SCALE GENOMIC DNA]</scope>
    <source>
        <strain evidence="6">ATCC 29530 / DSM 19594 / LMG 11500 / NCIMB 11436 / LSU 4</strain>
    </source>
</reference>
<feature type="binding site" evidence="3">
    <location>
        <position position="61"/>
    </location>
    <ligand>
        <name>substrate</name>
    </ligand>
</feature>
<dbReference type="Pfam" id="PF00132">
    <property type="entry name" value="Hexapep"/>
    <property type="match status" value="1"/>
</dbReference>
<feature type="binding site" evidence="3">
    <location>
        <position position="134"/>
    </location>
    <ligand>
        <name>acetyl-CoA</name>
        <dbReference type="ChEBI" id="CHEBI:57288"/>
    </ligand>
</feature>
<dbReference type="InterPro" id="IPR050179">
    <property type="entry name" value="Trans_hexapeptide_repeat"/>
</dbReference>
<evidence type="ECO:0000256" key="1">
    <source>
        <dbReference type="ARBA" id="ARBA00007274"/>
    </source>
</evidence>
<dbReference type="KEGG" id="rsi:Runsl_1721"/>
<evidence type="ECO:0000313" key="6">
    <source>
        <dbReference type="Proteomes" id="UP000000493"/>
    </source>
</evidence>
<dbReference type="EMBL" id="CP002859">
    <property type="protein sequence ID" value="AEI48145.1"/>
    <property type="molecule type" value="Genomic_DNA"/>
</dbReference>
<dbReference type="PANTHER" id="PTHR43300">
    <property type="entry name" value="ACETYLTRANSFERASE"/>
    <property type="match status" value="1"/>
</dbReference>
<evidence type="ECO:0000256" key="3">
    <source>
        <dbReference type="PIRSR" id="PIRSR620019-2"/>
    </source>
</evidence>
<keyword evidence="6" id="KW-1185">Reference proteome</keyword>
<gene>
    <name evidence="5" type="ordered locus">Runsl_1721</name>
</gene>